<name>A0A0B7BWQ5_9EUPU</name>
<sequence>MVLTFWESTGGSVDVLLLKIGSCVLASGPLECKNQKQQLLGISFRHNHK</sequence>
<dbReference type="AlphaFoldDB" id="A0A0B7BWQ5"/>
<protein>
    <submittedName>
        <fullName evidence="1">Uncharacterized protein</fullName>
    </submittedName>
</protein>
<accession>A0A0B7BWQ5</accession>
<organism evidence="1">
    <name type="scientific">Arion vulgaris</name>
    <dbReference type="NCBI Taxonomy" id="1028688"/>
    <lineage>
        <taxon>Eukaryota</taxon>
        <taxon>Metazoa</taxon>
        <taxon>Spiralia</taxon>
        <taxon>Lophotrochozoa</taxon>
        <taxon>Mollusca</taxon>
        <taxon>Gastropoda</taxon>
        <taxon>Heterobranchia</taxon>
        <taxon>Euthyneura</taxon>
        <taxon>Panpulmonata</taxon>
        <taxon>Eupulmonata</taxon>
        <taxon>Stylommatophora</taxon>
        <taxon>Helicina</taxon>
        <taxon>Arionoidea</taxon>
        <taxon>Arionidae</taxon>
        <taxon>Arion</taxon>
    </lineage>
</organism>
<evidence type="ECO:0000313" key="1">
    <source>
        <dbReference type="EMBL" id="CEK97639.1"/>
    </source>
</evidence>
<feature type="non-terminal residue" evidence="1">
    <location>
        <position position="49"/>
    </location>
</feature>
<dbReference type="EMBL" id="HACG01050774">
    <property type="protein sequence ID" value="CEK97639.1"/>
    <property type="molecule type" value="Transcribed_RNA"/>
</dbReference>
<gene>
    <name evidence="1" type="primary">ORF216449</name>
</gene>
<proteinExistence type="predicted"/>
<reference evidence="1" key="1">
    <citation type="submission" date="2014-12" db="EMBL/GenBank/DDBJ databases">
        <title>Insight into the proteome of Arion vulgaris.</title>
        <authorList>
            <person name="Aradska J."/>
            <person name="Bulat T."/>
            <person name="Smidak R."/>
            <person name="Sarate P."/>
            <person name="Gangsoo J."/>
            <person name="Sialana F."/>
            <person name="Bilban M."/>
            <person name="Lubec G."/>
        </authorList>
    </citation>
    <scope>NUCLEOTIDE SEQUENCE</scope>
    <source>
        <tissue evidence="1">Skin</tissue>
    </source>
</reference>